<dbReference type="SMART" id="SM00388">
    <property type="entry name" value="HisKA"/>
    <property type="match status" value="1"/>
</dbReference>
<name>A0A0C1VVS2_9VIBR</name>
<feature type="signal peptide" evidence="4">
    <location>
        <begin position="1"/>
        <end position="26"/>
    </location>
</feature>
<dbReference type="Pfam" id="PF02518">
    <property type="entry name" value="HATPase_c"/>
    <property type="match status" value="1"/>
</dbReference>
<dbReference type="InterPro" id="IPR004358">
    <property type="entry name" value="Sig_transdc_His_kin-like_C"/>
</dbReference>
<dbReference type="InterPro" id="IPR036097">
    <property type="entry name" value="HisK_dim/P_sf"/>
</dbReference>
<accession>A0A0C1VVS2</accession>
<gene>
    <name evidence="6" type="ORF">H735_06525</name>
</gene>
<dbReference type="EMBL" id="JPRD01000011">
    <property type="protein sequence ID" value="KIF54038.1"/>
    <property type="molecule type" value="Genomic_DNA"/>
</dbReference>
<dbReference type="AlphaFoldDB" id="A0A0C1VVS2"/>
<sequence length="601" mass="67785">MIDNYSQKLILFICTLLFFFTSFGFASEQKANRTDYDVGVLALRGHAHAREAWQPTLDWLEAQNPGYKFNLHTYDFDQLEDAFLHGWLDFILTSPGQATKLAREYPINWLATQKTAYSNLPNKSIASVVVVREASPYKTLRDINKANVAAVSEKAFGGFLALRYELDKLGYFNSSFFEKIHFTGPPTDQLILDVIKNDLDVAIVPACTLENMAKEGRIQLHNLRVLNEKRPADSVCAVSTPLYPNWTMAMTERAPADVGQMVAQTLFAMPEEHPAAVAANNVGWMLPAPSINVDKVYKHLDMHPLQKSWGQKAQEWLHKNQAIAMASLLTLLLLTGYHFWLEWKFKRSREELQATMNDLRRKSSMLEHAQRITIVGELGSSLAHEINQPLAAIKNYSQGAKVRMERGATAEEMSPILDKIQQQVTSASDIIQRLRSLINKTPIEKSWVDLPFLIEEAMKLVDYEFQRHRIQLGVLYSGEPQKVFADVTGLQQVILNVLNNAKDACLSHSPKRKDLYVDLHVSFCDEMVIIDVTDNGIGIEEESTPLDQAFYTTKENGLGLGLAICRDVLDAHQGSIQFRSIEPTGCQVTIVLPYQEACHES</sequence>
<dbReference type="SUPFAM" id="SSF53850">
    <property type="entry name" value="Periplasmic binding protein-like II"/>
    <property type="match status" value="1"/>
</dbReference>
<dbReference type="Gene3D" id="1.10.287.130">
    <property type="match status" value="1"/>
</dbReference>
<evidence type="ECO:0000256" key="1">
    <source>
        <dbReference type="ARBA" id="ARBA00000085"/>
    </source>
</evidence>
<keyword evidence="3" id="KW-0597">Phosphoprotein</keyword>
<evidence type="ECO:0000256" key="3">
    <source>
        <dbReference type="ARBA" id="ARBA00022553"/>
    </source>
</evidence>
<organism evidence="6 7">
    <name type="scientific">Vibrio owensii CAIM 1854 = LMG 25443</name>
    <dbReference type="NCBI Taxonomy" id="1229493"/>
    <lineage>
        <taxon>Bacteria</taxon>
        <taxon>Pseudomonadati</taxon>
        <taxon>Pseudomonadota</taxon>
        <taxon>Gammaproteobacteria</taxon>
        <taxon>Vibrionales</taxon>
        <taxon>Vibrionaceae</taxon>
        <taxon>Vibrio</taxon>
    </lineage>
</organism>
<proteinExistence type="predicted"/>
<dbReference type="CDD" id="cd00082">
    <property type="entry name" value="HisKA"/>
    <property type="match status" value="1"/>
</dbReference>
<dbReference type="Gene3D" id="3.30.565.10">
    <property type="entry name" value="Histidine kinase-like ATPase, C-terminal domain"/>
    <property type="match status" value="1"/>
</dbReference>
<evidence type="ECO:0000259" key="5">
    <source>
        <dbReference type="PROSITE" id="PS50109"/>
    </source>
</evidence>
<dbReference type="RefSeq" id="WP_020194917.1">
    <property type="nucleotide sequence ID" value="NZ_BAOH01000009.1"/>
</dbReference>
<feature type="domain" description="Histidine kinase" evidence="5">
    <location>
        <begin position="381"/>
        <end position="596"/>
    </location>
</feature>
<dbReference type="Proteomes" id="UP000031586">
    <property type="component" value="Unassembled WGS sequence"/>
</dbReference>
<dbReference type="SUPFAM" id="SSF55874">
    <property type="entry name" value="ATPase domain of HSP90 chaperone/DNA topoisomerase II/histidine kinase"/>
    <property type="match status" value="1"/>
</dbReference>
<dbReference type="PROSITE" id="PS50109">
    <property type="entry name" value="HIS_KIN"/>
    <property type="match status" value="1"/>
</dbReference>
<dbReference type="GO" id="GO:0000155">
    <property type="term" value="F:phosphorelay sensor kinase activity"/>
    <property type="evidence" value="ECO:0007669"/>
    <property type="project" value="InterPro"/>
</dbReference>
<comment type="caution">
    <text evidence="6">The sequence shown here is derived from an EMBL/GenBank/DDBJ whole genome shotgun (WGS) entry which is preliminary data.</text>
</comment>
<protein>
    <recommendedName>
        <fullName evidence="2">histidine kinase</fullName>
        <ecNumber evidence="2">2.7.13.3</ecNumber>
    </recommendedName>
</protein>
<dbReference type="PRINTS" id="PR00344">
    <property type="entry name" value="BCTRLSENSOR"/>
</dbReference>
<dbReference type="InterPro" id="IPR005467">
    <property type="entry name" value="His_kinase_dom"/>
</dbReference>
<comment type="catalytic activity">
    <reaction evidence="1">
        <text>ATP + protein L-histidine = ADP + protein N-phospho-L-histidine.</text>
        <dbReference type="EC" id="2.7.13.3"/>
    </reaction>
</comment>
<dbReference type="Gene3D" id="3.40.190.10">
    <property type="entry name" value="Periplasmic binding protein-like II"/>
    <property type="match status" value="2"/>
</dbReference>
<dbReference type="PANTHER" id="PTHR43065:SF42">
    <property type="entry name" value="TWO-COMPONENT SENSOR PPRA"/>
    <property type="match status" value="1"/>
</dbReference>
<dbReference type="SMART" id="SM00387">
    <property type="entry name" value="HATPase_c"/>
    <property type="match status" value="1"/>
</dbReference>
<evidence type="ECO:0000313" key="7">
    <source>
        <dbReference type="Proteomes" id="UP000031586"/>
    </source>
</evidence>
<dbReference type="InterPro" id="IPR036890">
    <property type="entry name" value="HATPase_C_sf"/>
</dbReference>
<dbReference type="PATRIC" id="fig|1229493.5.peg.370"/>
<feature type="chain" id="PRO_5002154467" description="histidine kinase" evidence="4">
    <location>
        <begin position="27"/>
        <end position="601"/>
    </location>
</feature>
<evidence type="ECO:0000313" key="6">
    <source>
        <dbReference type="EMBL" id="KIF54038.1"/>
    </source>
</evidence>
<dbReference type="InterPro" id="IPR003661">
    <property type="entry name" value="HisK_dim/P_dom"/>
</dbReference>
<keyword evidence="4" id="KW-0732">Signal</keyword>
<dbReference type="SUPFAM" id="SSF47384">
    <property type="entry name" value="Homodimeric domain of signal transducing histidine kinase"/>
    <property type="match status" value="1"/>
</dbReference>
<dbReference type="EC" id="2.7.13.3" evidence="2"/>
<dbReference type="Pfam" id="PF12974">
    <property type="entry name" value="Phosphonate-bd"/>
    <property type="match status" value="1"/>
</dbReference>
<dbReference type="PANTHER" id="PTHR43065">
    <property type="entry name" value="SENSOR HISTIDINE KINASE"/>
    <property type="match status" value="1"/>
</dbReference>
<evidence type="ECO:0000256" key="4">
    <source>
        <dbReference type="SAM" id="SignalP"/>
    </source>
</evidence>
<keyword evidence="6" id="KW-0808">Transferase</keyword>
<dbReference type="Pfam" id="PF00512">
    <property type="entry name" value="HisKA"/>
    <property type="match status" value="1"/>
</dbReference>
<dbReference type="InterPro" id="IPR003594">
    <property type="entry name" value="HATPase_dom"/>
</dbReference>
<reference evidence="6 7" key="1">
    <citation type="submission" date="2014-07" db="EMBL/GenBank/DDBJ databases">
        <title>Unique and conserved regions in Vibrio harveyi and related species in comparison with the shrimp pathogen Vibrio harveyi CAIM 1792.</title>
        <authorList>
            <person name="Espinoza-Valles I."/>
            <person name="Vora G."/>
            <person name="Leekitcharoenphon P."/>
            <person name="Ussery D."/>
            <person name="Hoj L."/>
            <person name="Gomez-Gil B."/>
        </authorList>
    </citation>
    <scope>NUCLEOTIDE SEQUENCE [LARGE SCALE GENOMIC DNA]</scope>
    <source>
        <strain evidence="7">CAIM 1854 / LMG 25443</strain>
    </source>
</reference>
<evidence type="ECO:0000256" key="2">
    <source>
        <dbReference type="ARBA" id="ARBA00012438"/>
    </source>
</evidence>
<keyword evidence="6" id="KW-0418">Kinase</keyword>